<dbReference type="Pfam" id="PF00203">
    <property type="entry name" value="Ribosomal_S19"/>
    <property type="match status" value="1"/>
</dbReference>
<gene>
    <name evidence="4" type="ORF">PLBR_LOCUS50</name>
</gene>
<comment type="similarity">
    <text evidence="1">Belongs to the universal ribosomal protein uS19 family.</text>
</comment>
<evidence type="ECO:0000313" key="4">
    <source>
        <dbReference type="EMBL" id="SYZ47146.1"/>
    </source>
</evidence>
<geneLocation type="mitochondrion" evidence="4"/>
<dbReference type="GO" id="GO:0005840">
    <property type="term" value="C:ribosome"/>
    <property type="evidence" value="ECO:0007669"/>
    <property type="project" value="UniProtKB-KW"/>
</dbReference>
<dbReference type="GO" id="GO:0006412">
    <property type="term" value="P:translation"/>
    <property type="evidence" value="ECO:0007669"/>
    <property type="project" value="InterPro"/>
</dbReference>
<dbReference type="InterPro" id="IPR023575">
    <property type="entry name" value="Ribosomal_uS19_SF"/>
</dbReference>
<evidence type="ECO:0000256" key="3">
    <source>
        <dbReference type="ARBA" id="ARBA00023274"/>
    </source>
</evidence>
<evidence type="ECO:0000256" key="1">
    <source>
        <dbReference type="ARBA" id="ARBA00007345"/>
    </source>
</evidence>
<dbReference type="EMBL" id="LS992577">
    <property type="protein sequence ID" value="SYZ47146.1"/>
    <property type="molecule type" value="Genomic_DNA"/>
</dbReference>
<evidence type="ECO:0000256" key="2">
    <source>
        <dbReference type="ARBA" id="ARBA00022980"/>
    </source>
</evidence>
<accession>A0A3P3YWC8</accession>
<keyword evidence="4" id="KW-0496">Mitochondrion</keyword>
<keyword evidence="2" id="KW-0689">Ribosomal protein</keyword>
<dbReference type="GO" id="GO:1990904">
    <property type="term" value="C:ribonucleoprotein complex"/>
    <property type="evidence" value="ECO:0007669"/>
    <property type="project" value="UniProtKB-KW"/>
</dbReference>
<keyword evidence="3" id="KW-0687">Ribonucleoprotein</keyword>
<sequence length="81" mass="9645">MWKGPFITQKVYSSFYGENKSNKIIFLKRKDSMILPDFIQVRIKIYNGCRFFDLCISPGMVGYKFGCFVFTRKLHVYKAKR</sequence>
<protein>
    <submittedName>
        <fullName evidence="4">0cc0bf95-b4c2-4e53-be06-c69992273342-CDS</fullName>
    </submittedName>
</protein>
<dbReference type="GO" id="GO:0003735">
    <property type="term" value="F:structural constituent of ribosome"/>
    <property type="evidence" value="ECO:0007669"/>
    <property type="project" value="InterPro"/>
</dbReference>
<organism evidence="4">
    <name type="scientific">Plasmodiophora brassicae</name>
    <name type="common">Clubroot disease agent</name>
    <dbReference type="NCBI Taxonomy" id="37360"/>
    <lineage>
        <taxon>Eukaryota</taxon>
        <taxon>Sar</taxon>
        <taxon>Rhizaria</taxon>
        <taxon>Endomyxa</taxon>
        <taxon>Phytomyxea</taxon>
        <taxon>Plasmodiophorida</taxon>
        <taxon>Plasmodiophoridae</taxon>
        <taxon>Plasmodiophora</taxon>
    </lineage>
</organism>
<dbReference type="Gene3D" id="3.30.860.10">
    <property type="entry name" value="30s Ribosomal Protein S19, Chain A"/>
    <property type="match status" value="1"/>
</dbReference>
<reference evidence="4" key="1">
    <citation type="submission" date="2018-05" db="EMBL/GenBank/DDBJ databases">
        <authorList>
            <person name="Fogelqvist J."/>
        </authorList>
    </citation>
    <scope>NUCLEOTIDE SEQUENCE [LARGE SCALE GENOMIC DNA]</scope>
</reference>
<name>A0A3P3YWC8_PLABS</name>
<proteinExistence type="inferred from homology"/>
<dbReference type="InterPro" id="IPR002222">
    <property type="entry name" value="Ribosomal_uS19"/>
</dbReference>
<dbReference type="SUPFAM" id="SSF54570">
    <property type="entry name" value="Ribosomal protein S19"/>
    <property type="match status" value="1"/>
</dbReference>
<dbReference type="PIRSF" id="PIRSF002144">
    <property type="entry name" value="Ribosomal_S19"/>
    <property type="match status" value="1"/>
</dbReference>
<dbReference type="AlphaFoldDB" id="A0A3P3YWC8"/>